<feature type="region of interest" description="Disordered" evidence="1">
    <location>
        <begin position="1"/>
        <end position="31"/>
    </location>
</feature>
<evidence type="ECO:0000313" key="2">
    <source>
        <dbReference type="EMBL" id="CAL1411805.1"/>
    </source>
</evidence>
<protein>
    <submittedName>
        <fullName evidence="2">Uncharacterized protein</fullName>
    </submittedName>
</protein>
<accession>A0AAV2GR72</accession>
<keyword evidence="3" id="KW-1185">Reference proteome</keyword>
<evidence type="ECO:0000256" key="1">
    <source>
        <dbReference type="SAM" id="MobiDB-lite"/>
    </source>
</evidence>
<evidence type="ECO:0000313" key="3">
    <source>
        <dbReference type="Proteomes" id="UP001497516"/>
    </source>
</evidence>
<reference evidence="2 3" key="1">
    <citation type="submission" date="2024-04" db="EMBL/GenBank/DDBJ databases">
        <authorList>
            <person name="Fracassetti M."/>
        </authorList>
    </citation>
    <scope>NUCLEOTIDE SEQUENCE [LARGE SCALE GENOMIC DNA]</scope>
</reference>
<sequence>MAATAKKRMSVGAPRQEESNAANDSAIGRRERWRGVFEGSAALEARRRGNFCQLVQSDGRKSPLNRQSQVTASSGELRP</sequence>
<dbReference type="EMBL" id="OZ034822">
    <property type="protein sequence ID" value="CAL1411805.1"/>
    <property type="molecule type" value="Genomic_DNA"/>
</dbReference>
<proteinExistence type="predicted"/>
<gene>
    <name evidence="2" type="ORF">LTRI10_LOCUS51140</name>
</gene>
<dbReference type="AlphaFoldDB" id="A0AAV2GR72"/>
<organism evidence="2 3">
    <name type="scientific">Linum trigynum</name>
    <dbReference type="NCBI Taxonomy" id="586398"/>
    <lineage>
        <taxon>Eukaryota</taxon>
        <taxon>Viridiplantae</taxon>
        <taxon>Streptophyta</taxon>
        <taxon>Embryophyta</taxon>
        <taxon>Tracheophyta</taxon>
        <taxon>Spermatophyta</taxon>
        <taxon>Magnoliopsida</taxon>
        <taxon>eudicotyledons</taxon>
        <taxon>Gunneridae</taxon>
        <taxon>Pentapetalae</taxon>
        <taxon>rosids</taxon>
        <taxon>fabids</taxon>
        <taxon>Malpighiales</taxon>
        <taxon>Linaceae</taxon>
        <taxon>Linum</taxon>
    </lineage>
</organism>
<name>A0AAV2GR72_9ROSI</name>
<dbReference type="Proteomes" id="UP001497516">
    <property type="component" value="Chromosome 9"/>
</dbReference>
<feature type="region of interest" description="Disordered" evidence="1">
    <location>
        <begin position="56"/>
        <end position="79"/>
    </location>
</feature>
<feature type="compositionally biased region" description="Polar residues" evidence="1">
    <location>
        <begin position="64"/>
        <end position="79"/>
    </location>
</feature>